<feature type="domain" description="N-sulphoglucosamine sulphohydrolase C-terminal" evidence="3">
    <location>
        <begin position="193"/>
        <end position="356"/>
    </location>
</feature>
<proteinExistence type="inferred from homology"/>
<dbReference type="AlphaFoldDB" id="A0A8I2ZK53"/>
<protein>
    <submittedName>
        <fullName evidence="4">N-acetylglucosamine-6-O-sulfatase like protein</fullName>
    </submittedName>
</protein>
<feature type="region of interest" description="Disordered" evidence="2">
    <location>
        <begin position="384"/>
        <end position="412"/>
    </location>
</feature>
<evidence type="ECO:0000313" key="5">
    <source>
        <dbReference type="Proteomes" id="UP000689129"/>
    </source>
</evidence>
<dbReference type="PANTHER" id="PTHR43108">
    <property type="entry name" value="N-ACETYLGLUCOSAMINE-6-SULFATASE FAMILY MEMBER"/>
    <property type="match status" value="1"/>
</dbReference>
<comment type="caution">
    <text evidence="4">The sequence shown here is derived from an EMBL/GenBank/DDBJ whole genome shotgun (WGS) entry which is preliminary data.</text>
</comment>
<organism evidence="4 5">
    <name type="scientific">Verticillium longisporum</name>
    <name type="common">Verticillium dahliae var. longisporum</name>
    <dbReference type="NCBI Taxonomy" id="100787"/>
    <lineage>
        <taxon>Eukaryota</taxon>
        <taxon>Fungi</taxon>
        <taxon>Dikarya</taxon>
        <taxon>Ascomycota</taxon>
        <taxon>Pezizomycotina</taxon>
        <taxon>Sordariomycetes</taxon>
        <taxon>Hypocreomycetidae</taxon>
        <taxon>Glomerellales</taxon>
        <taxon>Plectosphaerellaceae</taxon>
        <taxon>Verticillium</taxon>
    </lineage>
</organism>
<dbReference type="EMBL" id="JAEMWZ010000205">
    <property type="protein sequence ID" value="KAG7131427.1"/>
    <property type="molecule type" value="Genomic_DNA"/>
</dbReference>
<dbReference type="InterPro" id="IPR032506">
    <property type="entry name" value="SGSH_C"/>
</dbReference>
<sequence length="412" mass="48131">MAAEIRPNTIFIMADDHAAKSISCYGAGINNTPNLDRLTNEDKCIDWMEKRDKSRPFFLMCHHKAPHRSWEYDEKHKDLYKDPIRLPDTFSDDYKNRARAATVAKMRVADDLTYTDLGIVQPEGPRSKVGSKMIDRSEAYLQRDGRSLHIHNKTGANRSIDDNVGRMLDWLDAEGLTENTVVVYTSDQGFFLGEHGWFDKRFMYEESFQMPFMIRYPPTIQPKSVCNDIICNVDFAPTFLDLAKVRIPTCMQGVSFVPVLRGQTPEDWQQIAYHRYWMHQDIIHEAYAHYGVRDQRYKLIYWYNEDFGLEGTRPGGEEKEWELFDCEEDPLELFNCYHEPRYEDTVRRMTRMLEDKMAEIGDEPVHTRLSLKLRNDQSFESPLLSHSLNSQAVSPLEARPDRRAPTAGIHYH</sequence>
<dbReference type="OrthoDB" id="103349at2759"/>
<evidence type="ECO:0000259" key="3">
    <source>
        <dbReference type="Pfam" id="PF16347"/>
    </source>
</evidence>
<evidence type="ECO:0000256" key="1">
    <source>
        <dbReference type="ARBA" id="ARBA00008779"/>
    </source>
</evidence>
<dbReference type="Pfam" id="PF16347">
    <property type="entry name" value="SGSH_C"/>
    <property type="match status" value="1"/>
</dbReference>
<dbReference type="Proteomes" id="UP000689129">
    <property type="component" value="Unassembled WGS sequence"/>
</dbReference>
<gene>
    <name evidence="4" type="ORF">HYQ45_010013</name>
</gene>
<evidence type="ECO:0000256" key="2">
    <source>
        <dbReference type="SAM" id="MobiDB-lite"/>
    </source>
</evidence>
<name>A0A8I2ZK53_VERLO</name>
<accession>A0A8I2ZK53</accession>
<dbReference type="PANTHER" id="PTHR43108:SF6">
    <property type="entry name" value="N-SULPHOGLUCOSAMINE SULPHOHYDROLASE"/>
    <property type="match status" value="1"/>
</dbReference>
<reference evidence="4" key="1">
    <citation type="journal article" date="2021" name="Mol. Plant Pathol.">
        <title>A 20-kb lineage-specific genomic region tames virulence in pathogenic amphidiploid Verticillium longisporum.</title>
        <authorList>
            <person name="Harting R."/>
            <person name="Starke J."/>
            <person name="Kusch H."/>
            <person name="Poggeler S."/>
            <person name="Maurus I."/>
            <person name="Schluter R."/>
            <person name="Landesfeind M."/>
            <person name="Bulla I."/>
            <person name="Nowrousian M."/>
            <person name="de Jonge R."/>
            <person name="Stahlhut G."/>
            <person name="Hoff K.J."/>
            <person name="Asshauer K.P."/>
            <person name="Thurmer A."/>
            <person name="Stanke M."/>
            <person name="Daniel R."/>
            <person name="Morgenstern B."/>
            <person name="Thomma B.P.H.J."/>
            <person name="Kronstad J.W."/>
            <person name="Braus-Stromeyer S.A."/>
            <person name="Braus G.H."/>
        </authorList>
    </citation>
    <scope>NUCLEOTIDE SEQUENCE</scope>
    <source>
        <strain evidence="4">Vl32</strain>
    </source>
</reference>
<evidence type="ECO:0000313" key="4">
    <source>
        <dbReference type="EMBL" id="KAG7131427.1"/>
    </source>
</evidence>
<feature type="compositionally biased region" description="Polar residues" evidence="2">
    <location>
        <begin position="384"/>
        <end position="393"/>
    </location>
</feature>
<comment type="similarity">
    <text evidence="1">Belongs to the sulfatase family.</text>
</comment>